<protein>
    <submittedName>
        <fullName evidence="1">Uncharacterized protein</fullName>
    </submittedName>
</protein>
<reference evidence="1" key="1">
    <citation type="submission" date="2018-02" db="EMBL/GenBank/DDBJ databases">
        <title>Rhizophora mucronata_Transcriptome.</title>
        <authorList>
            <person name="Meera S.P."/>
            <person name="Sreeshan A."/>
            <person name="Augustine A."/>
        </authorList>
    </citation>
    <scope>NUCLEOTIDE SEQUENCE</scope>
    <source>
        <tissue evidence="1">Leaf</tissue>
    </source>
</reference>
<evidence type="ECO:0000313" key="1">
    <source>
        <dbReference type="EMBL" id="MBX41546.1"/>
    </source>
</evidence>
<name>A0A2P2NGC9_RHIMU</name>
<accession>A0A2P2NGC9</accession>
<organism evidence="1">
    <name type="scientific">Rhizophora mucronata</name>
    <name type="common">Asiatic mangrove</name>
    <dbReference type="NCBI Taxonomy" id="61149"/>
    <lineage>
        <taxon>Eukaryota</taxon>
        <taxon>Viridiplantae</taxon>
        <taxon>Streptophyta</taxon>
        <taxon>Embryophyta</taxon>
        <taxon>Tracheophyta</taxon>
        <taxon>Spermatophyta</taxon>
        <taxon>Magnoliopsida</taxon>
        <taxon>eudicotyledons</taxon>
        <taxon>Gunneridae</taxon>
        <taxon>Pentapetalae</taxon>
        <taxon>rosids</taxon>
        <taxon>fabids</taxon>
        <taxon>Malpighiales</taxon>
        <taxon>Rhizophoraceae</taxon>
        <taxon>Rhizophora</taxon>
    </lineage>
</organism>
<dbReference type="AlphaFoldDB" id="A0A2P2NGC9"/>
<sequence length="46" mass="5288">MLYSNLNTYNHNNLSSHKLASNFNAQIMNRIGHPTFKLSSMAKCKF</sequence>
<dbReference type="EMBL" id="GGEC01061062">
    <property type="protein sequence ID" value="MBX41546.1"/>
    <property type="molecule type" value="Transcribed_RNA"/>
</dbReference>
<proteinExistence type="predicted"/>